<evidence type="ECO:0000256" key="13">
    <source>
        <dbReference type="ARBA" id="ARBA00023152"/>
    </source>
</evidence>
<dbReference type="EMBL" id="JAGIBU010000004">
    <property type="protein sequence ID" value="MBS7824715.1"/>
    <property type="molecule type" value="Genomic_DNA"/>
</dbReference>
<name>A0AB35C1M5_9GAMM</name>
<evidence type="ECO:0000256" key="10">
    <source>
        <dbReference type="ARBA" id="ARBA00022741"/>
    </source>
</evidence>
<feature type="binding site" evidence="14 16">
    <location>
        <begin position="345"/>
        <end position="348"/>
    </location>
    <ligand>
        <name>ATP</name>
        <dbReference type="ChEBI" id="CHEBI:30616"/>
    </ligand>
</feature>
<feature type="binding site" evidence="14 15">
    <location>
        <begin position="21"/>
        <end position="23"/>
    </location>
    <ligand>
        <name>substrate</name>
    </ligand>
</feature>
<dbReference type="GO" id="GO:0043531">
    <property type="term" value="F:ADP binding"/>
    <property type="evidence" value="ECO:0007669"/>
    <property type="project" value="TreeGrafter"/>
</dbReference>
<gene>
    <name evidence="14" type="primary">pgk</name>
    <name evidence="18" type="ORF">J7561_05795</name>
</gene>
<sequence length="391" mass="41130">MRYNKMENLDLVGKTVLIREDLNVPIHDGKITSDARLVASMQTIEQALKQGAGVLVMSHLGRPEEGVFNEEYSLAPVATWLSDKLGFDVPLVKDWIDGVTVEPGKVKLLENTRFLVGEGKNNPELAKKMAALCDVFVMDAFATAHRSAASTVGVGDAAKVACAGMVLSQELEALKKGLMAPEHPIVAIVGGSKVSTKLTVLNQLLDKVDVLITGGGITNTLLLAEGFSVGKSLAEADLVADAKALLDKAKATGKNIPLPVDVVVGKAFDANTEATVKKIADVSSDDMIMDIGPETAKLYAELIKTSKTVVWNGPVGVFEFASFAEGTKAVGDAIKNSQAFSIAGGGDTVAAIEQFGLTPSISYISTAGGAFLEFLEGKELPAVAMLERKAN</sequence>
<feature type="binding site" evidence="14">
    <location>
        <position position="113"/>
    </location>
    <ligand>
        <name>substrate</name>
    </ligand>
</feature>
<feature type="binding site" evidence="14">
    <location>
        <position position="146"/>
    </location>
    <ligand>
        <name>substrate</name>
    </ligand>
</feature>
<keyword evidence="13 14" id="KW-0324">Glycolysis</keyword>
<dbReference type="AlphaFoldDB" id="A0AB35C1M5"/>
<feature type="binding site" evidence="14 15">
    <location>
        <begin position="59"/>
        <end position="62"/>
    </location>
    <ligand>
        <name>substrate</name>
    </ligand>
</feature>
<dbReference type="InterPro" id="IPR001576">
    <property type="entry name" value="Phosphoglycerate_kinase"/>
</dbReference>
<dbReference type="PANTHER" id="PTHR11406:SF23">
    <property type="entry name" value="PHOSPHOGLYCERATE KINASE 1, CHLOROPLASTIC-RELATED"/>
    <property type="match status" value="1"/>
</dbReference>
<evidence type="ECO:0000256" key="5">
    <source>
        <dbReference type="ARBA" id="ARBA00011245"/>
    </source>
</evidence>
<dbReference type="PIRSF" id="PIRSF000724">
    <property type="entry name" value="Pgk"/>
    <property type="match status" value="1"/>
</dbReference>
<evidence type="ECO:0000313" key="19">
    <source>
        <dbReference type="Proteomes" id="UP000680020"/>
    </source>
</evidence>
<evidence type="ECO:0000256" key="8">
    <source>
        <dbReference type="ARBA" id="ARBA00022490"/>
    </source>
</evidence>
<evidence type="ECO:0000256" key="12">
    <source>
        <dbReference type="ARBA" id="ARBA00022840"/>
    </source>
</evidence>
<dbReference type="RefSeq" id="WP_213403880.1">
    <property type="nucleotide sequence ID" value="NZ_JAGIBT010000005.1"/>
</dbReference>
<evidence type="ECO:0000256" key="17">
    <source>
        <dbReference type="RuleBase" id="RU000532"/>
    </source>
</evidence>
<dbReference type="InterPro" id="IPR036043">
    <property type="entry name" value="Phosphoglycerate_kinase_sf"/>
</dbReference>
<dbReference type="HAMAP" id="MF_00145">
    <property type="entry name" value="Phosphoglyc_kinase"/>
    <property type="match status" value="1"/>
</dbReference>
<dbReference type="PRINTS" id="PR00477">
    <property type="entry name" value="PHGLYCKINASE"/>
</dbReference>
<feature type="binding site" evidence="14">
    <location>
        <position position="36"/>
    </location>
    <ligand>
        <name>substrate</name>
    </ligand>
</feature>
<feature type="binding site" evidence="15">
    <location>
        <position position="36"/>
    </location>
    <ligand>
        <name>(2R)-3-phosphoglycerate</name>
        <dbReference type="ChEBI" id="CHEBI:58272"/>
    </ligand>
</feature>
<evidence type="ECO:0000256" key="3">
    <source>
        <dbReference type="ARBA" id="ARBA00004838"/>
    </source>
</evidence>
<evidence type="ECO:0000256" key="2">
    <source>
        <dbReference type="ARBA" id="ARBA00004496"/>
    </source>
</evidence>
<keyword evidence="12 14" id="KW-0067">ATP-binding</keyword>
<comment type="catalytic activity">
    <reaction evidence="1 14 17">
        <text>(2R)-3-phosphoglycerate + ATP = (2R)-3-phospho-glyceroyl phosphate + ADP</text>
        <dbReference type="Rhea" id="RHEA:14801"/>
        <dbReference type="ChEBI" id="CHEBI:30616"/>
        <dbReference type="ChEBI" id="CHEBI:57604"/>
        <dbReference type="ChEBI" id="CHEBI:58272"/>
        <dbReference type="ChEBI" id="CHEBI:456216"/>
        <dbReference type="EC" id="2.7.2.3"/>
    </reaction>
</comment>
<dbReference type="InterPro" id="IPR015824">
    <property type="entry name" value="Phosphoglycerate_kinase_N"/>
</dbReference>
<evidence type="ECO:0000256" key="14">
    <source>
        <dbReference type="HAMAP-Rule" id="MF_00145"/>
    </source>
</evidence>
<reference evidence="18" key="1">
    <citation type="submission" date="2021-03" db="EMBL/GenBank/DDBJ databases">
        <title>Identification and antibiotic profiling of Wohlfahrtiimonas chitiniclastica, an underestimated human pathogen.</title>
        <authorList>
            <person name="Kopf A."/>
            <person name="Bunk B."/>
            <person name="Coldewey S."/>
            <person name="Gunzer F."/>
            <person name="Riedel T."/>
            <person name="Schroettner P."/>
        </authorList>
    </citation>
    <scope>NUCLEOTIDE SEQUENCE</scope>
    <source>
        <strain evidence="18">DSM 100917</strain>
    </source>
</reference>
<comment type="similarity">
    <text evidence="4 14 17">Belongs to the phosphoglycerate kinase family.</text>
</comment>
<evidence type="ECO:0000256" key="9">
    <source>
        <dbReference type="ARBA" id="ARBA00022679"/>
    </source>
</evidence>
<comment type="caution">
    <text evidence="14">Lacks conserved residue(s) required for the propagation of feature annotation.</text>
</comment>
<evidence type="ECO:0000256" key="7">
    <source>
        <dbReference type="ARBA" id="ARBA00016471"/>
    </source>
</evidence>
<dbReference type="SUPFAM" id="SSF53748">
    <property type="entry name" value="Phosphoglycerate kinase"/>
    <property type="match status" value="1"/>
</dbReference>
<dbReference type="FunFam" id="3.40.50.1260:FF:000002">
    <property type="entry name" value="Phosphoglycerate kinase"/>
    <property type="match status" value="1"/>
</dbReference>
<keyword evidence="8 14" id="KW-0963">Cytoplasm</keyword>
<accession>A0AB35C1M5</accession>
<evidence type="ECO:0000256" key="1">
    <source>
        <dbReference type="ARBA" id="ARBA00000642"/>
    </source>
</evidence>
<feature type="binding site" evidence="14 16">
    <location>
        <position position="197"/>
    </location>
    <ligand>
        <name>ATP</name>
        <dbReference type="ChEBI" id="CHEBI:30616"/>
    </ligand>
</feature>
<keyword evidence="10 14" id="KW-0547">Nucleotide-binding</keyword>
<feature type="binding site" evidence="15">
    <location>
        <position position="113"/>
    </location>
    <ligand>
        <name>(2R)-3-phosphoglycerate</name>
        <dbReference type="ChEBI" id="CHEBI:58272"/>
    </ligand>
</feature>
<evidence type="ECO:0000313" key="18">
    <source>
        <dbReference type="EMBL" id="MBS7824715.1"/>
    </source>
</evidence>
<dbReference type="EC" id="2.7.2.3" evidence="6 14"/>
<keyword evidence="11 14" id="KW-0418">Kinase</keyword>
<dbReference type="PANTHER" id="PTHR11406">
    <property type="entry name" value="PHOSPHOGLYCERATE KINASE"/>
    <property type="match status" value="1"/>
</dbReference>
<comment type="pathway">
    <text evidence="3 14">Carbohydrate degradation; glycolysis; pyruvate from D-glyceraldehyde 3-phosphate: step 2/5.</text>
</comment>
<dbReference type="GO" id="GO:0006096">
    <property type="term" value="P:glycolytic process"/>
    <property type="evidence" value="ECO:0007669"/>
    <property type="project" value="UniProtKB-UniRule"/>
</dbReference>
<dbReference type="InterPro" id="IPR015911">
    <property type="entry name" value="Phosphoglycerate_kinase_CS"/>
</dbReference>
<dbReference type="Proteomes" id="UP000680020">
    <property type="component" value="Unassembled WGS sequence"/>
</dbReference>
<evidence type="ECO:0000256" key="16">
    <source>
        <dbReference type="PIRSR" id="PIRSR000724-2"/>
    </source>
</evidence>
<comment type="caution">
    <text evidence="18">The sequence shown here is derived from an EMBL/GenBank/DDBJ whole genome shotgun (WGS) entry which is preliminary data.</text>
</comment>
<comment type="subcellular location">
    <subcellularLocation>
        <location evidence="2 14">Cytoplasm</location>
    </subcellularLocation>
</comment>
<evidence type="ECO:0000256" key="15">
    <source>
        <dbReference type="PIRSR" id="PIRSR000724-1"/>
    </source>
</evidence>
<dbReference type="Pfam" id="PF00162">
    <property type="entry name" value="PGK"/>
    <property type="match status" value="1"/>
</dbReference>
<keyword evidence="9 14" id="KW-0808">Transferase</keyword>
<dbReference type="PROSITE" id="PS00111">
    <property type="entry name" value="PGLYCERATE_KINASE"/>
    <property type="match status" value="1"/>
</dbReference>
<evidence type="ECO:0000256" key="4">
    <source>
        <dbReference type="ARBA" id="ARBA00008982"/>
    </source>
</evidence>
<dbReference type="GO" id="GO:0005829">
    <property type="term" value="C:cytosol"/>
    <property type="evidence" value="ECO:0007669"/>
    <property type="project" value="TreeGrafter"/>
</dbReference>
<feature type="binding site" evidence="15">
    <location>
        <position position="146"/>
    </location>
    <ligand>
        <name>(2R)-3-phosphoglycerate</name>
        <dbReference type="ChEBI" id="CHEBI:58272"/>
    </ligand>
</feature>
<evidence type="ECO:0000256" key="11">
    <source>
        <dbReference type="ARBA" id="ARBA00022777"/>
    </source>
</evidence>
<dbReference type="GO" id="GO:0006094">
    <property type="term" value="P:gluconeogenesis"/>
    <property type="evidence" value="ECO:0007669"/>
    <property type="project" value="TreeGrafter"/>
</dbReference>
<dbReference type="GO" id="GO:0004618">
    <property type="term" value="F:phosphoglycerate kinase activity"/>
    <property type="evidence" value="ECO:0007669"/>
    <property type="project" value="UniProtKB-UniRule"/>
</dbReference>
<comment type="subunit">
    <text evidence="5 14">Monomer.</text>
</comment>
<protein>
    <recommendedName>
        <fullName evidence="7 14">Phosphoglycerate kinase</fullName>
        <ecNumber evidence="6 14">2.7.2.3</ecNumber>
    </recommendedName>
</protein>
<evidence type="ECO:0000256" key="6">
    <source>
        <dbReference type="ARBA" id="ARBA00013061"/>
    </source>
</evidence>
<feature type="binding site" evidence="14 16">
    <location>
        <position position="319"/>
    </location>
    <ligand>
        <name>ATP</name>
        <dbReference type="ChEBI" id="CHEBI:30616"/>
    </ligand>
</feature>
<dbReference type="Gene3D" id="3.40.50.1260">
    <property type="entry name" value="Phosphoglycerate kinase, N-terminal domain"/>
    <property type="match status" value="2"/>
</dbReference>
<proteinExistence type="inferred from homology"/>
<organism evidence="18 19">
    <name type="scientific">Wohlfahrtiimonas chitiniclastica</name>
    <dbReference type="NCBI Taxonomy" id="400946"/>
    <lineage>
        <taxon>Bacteria</taxon>
        <taxon>Pseudomonadati</taxon>
        <taxon>Pseudomonadota</taxon>
        <taxon>Gammaproteobacteria</taxon>
        <taxon>Cardiobacteriales</taxon>
        <taxon>Ignatzschineriaceae</taxon>
        <taxon>Wohlfahrtiimonas</taxon>
    </lineage>
</organism>
<dbReference type="FunFam" id="3.40.50.1260:FF:000001">
    <property type="entry name" value="Phosphoglycerate kinase"/>
    <property type="match status" value="1"/>
</dbReference>
<dbReference type="GO" id="GO:0005524">
    <property type="term" value="F:ATP binding"/>
    <property type="evidence" value="ECO:0007669"/>
    <property type="project" value="UniProtKB-KW"/>
</dbReference>